<dbReference type="GO" id="GO:0003681">
    <property type="term" value="F:bent DNA binding"/>
    <property type="evidence" value="ECO:0007669"/>
    <property type="project" value="TreeGrafter"/>
</dbReference>
<organism evidence="9 10">
    <name type="scientific">Tetracentron sinense</name>
    <name type="common">Spur-leaf</name>
    <dbReference type="NCBI Taxonomy" id="13715"/>
    <lineage>
        <taxon>Eukaryota</taxon>
        <taxon>Viridiplantae</taxon>
        <taxon>Streptophyta</taxon>
        <taxon>Embryophyta</taxon>
        <taxon>Tracheophyta</taxon>
        <taxon>Spermatophyta</taxon>
        <taxon>Magnoliopsida</taxon>
        <taxon>Trochodendrales</taxon>
        <taxon>Trochodendraceae</taxon>
        <taxon>Tetracentron</taxon>
    </lineage>
</organism>
<dbReference type="GO" id="GO:0000978">
    <property type="term" value="F:RNA polymerase II cis-regulatory region sequence-specific DNA binding"/>
    <property type="evidence" value="ECO:0007669"/>
    <property type="project" value="TreeGrafter"/>
</dbReference>
<dbReference type="GO" id="GO:0042796">
    <property type="term" value="P:snRNA transcription by RNA polymerase III"/>
    <property type="evidence" value="ECO:0007669"/>
    <property type="project" value="TreeGrafter"/>
</dbReference>
<evidence type="ECO:0008006" key="11">
    <source>
        <dbReference type="Google" id="ProtNLM"/>
    </source>
</evidence>
<keyword evidence="7" id="KW-0539">Nucleus</keyword>
<gene>
    <name evidence="9" type="ORF">HHK36_011937</name>
</gene>
<protein>
    <recommendedName>
        <fullName evidence="11">Pentatricopeptide repeat-containing protein</fullName>
    </recommendedName>
</protein>
<dbReference type="Pfam" id="PF01535">
    <property type="entry name" value="PPR"/>
    <property type="match status" value="1"/>
</dbReference>
<accession>A0A835DHQ9</accession>
<evidence type="ECO:0000256" key="2">
    <source>
        <dbReference type="ARBA" id="ARBA00010410"/>
    </source>
</evidence>
<keyword evidence="6" id="KW-0804">Transcription</keyword>
<keyword evidence="5" id="KW-0238">DNA-binding</keyword>
<dbReference type="GO" id="GO:0005634">
    <property type="term" value="C:nucleus"/>
    <property type="evidence" value="ECO:0007669"/>
    <property type="project" value="UniProtKB-SubCell"/>
</dbReference>
<dbReference type="Pfam" id="PF13041">
    <property type="entry name" value="PPR_2"/>
    <property type="match status" value="1"/>
</dbReference>
<reference evidence="9 10" key="1">
    <citation type="submission" date="2020-04" db="EMBL/GenBank/DDBJ databases">
        <title>Plant Genome Project.</title>
        <authorList>
            <person name="Zhang R.-G."/>
        </authorList>
    </citation>
    <scope>NUCLEOTIDE SEQUENCE [LARGE SCALE GENOMIC DNA]</scope>
    <source>
        <strain evidence="9">YNK0</strain>
        <tissue evidence="9">Leaf</tissue>
    </source>
</reference>
<dbReference type="Pfam" id="PF12251">
    <property type="entry name" value="SNAPC3"/>
    <property type="match status" value="1"/>
</dbReference>
<comment type="subcellular location">
    <subcellularLocation>
        <location evidence="1">Nucleus</location>
    </subcellularLocation>
</comment>
<evidence type="ECO:0000313" key="10">
    <source>
        <dbReference type="Proteomes" id="UP000655225"/>
    </source>
</evidence>
<evidence type="ECO:0000256" key="6">
    <source>
        <dbReference type="ARBA" id="ARBA00023163"/>
    </source>
</evidence>
<dbReference type="GO" id="GO:0042795">
    <property type="term" value="P:snRNA transcription by RNA polymerase II"/>
    <property type="evidence" value="ECO:0007669"/>
    <property type="project" value="TreeGrafter"/>
</dbReference>
<dbReference type="PANTHER" id="PTHR13421">
    <property type="entry name" value="SNRNA-ACTIVATING PROTEIN COMPLEX SUBUNIT 3"/>
    <property type="match status" value="1"/>
</dbReference>
<dbReference type="NCBIfam" id="TIGR00756">
    <property type="entry name" value="PPR"/>
    <property type="match status" value="1"/>
</dbReference>
<name>A0A835DHQ9_TETSI</name>
<dbReference type="InterPro" id="IPR011990">
    <property type="entry name" value="TPR-like_helical_dom_sf"/>
</dbReference>
<dbReference type="PANTHER" id="PTHR13421:SF16">
    <property type="entry name" value="SNRNA-ACTIVATING PROTEIN COMPLEX SUBUNIT 3"/>
    <property type="match status" value="1"/>
</dbReference>
<evidence type="ECO:0000256" key="5">
    <source>
        <dbReference type="ARBA" id="ARBA00023125"/>
    </source>
</evidence>
<evidence type="ECO:0000313" key="9">
    <source>
        <dbReference type="EMBL" id="KAF8403831.1"/>
    </source>
</evidence>
<feature type="repeat" description="PPR" evidence="8">
    <location>
        <begin position="37"/>
        <end position="71"/>
    </location>
</feature>
<keyword evidence="4" id="KW-0805">Transcription regulation</keyword>
<evidence type="ECO:0000256" key="1">
    <source>
        <dbReference type="ARBA" id="ARBA00004123"/>
    </source>
</evidence>
<evidence type="ECO:0000256" key="4">
    <source>
        <dbReference type="ARBA" id="ARBA00023015"/>
    </source>
</evidence>
<evidence type="ECO:0000256" key="3">
    <source>
        <dbReference type="ARBA" id="ARBA00022737"/>
    </source>
</evidence>
<dbReference type="PROSITE" id="PS51375">
    <property type="entry name" value="PPR"/>
    <property type="match status" value="1"/>
</dbReference>
<dbReference type="GO" id="GO:0019185">
    <property type="term" value="C:snRNA-activating protein complex"/>
    <property type="evidence" value="ECO:0007669"/>
    <property type="project" value="TreeGrafter"/>
</dbReference>
<keyword evidence="10" id="KW-1185">Reference proteome</keyword>
<comment type="caution">
    <text evidence="9">The sequence shown here is derived from an EMBL/GenBank/DDBJ whole genome shotgun (WGS) entry which is preliminary data.</text>
</comment>
<dbReference type="OrthoDB" id="46583at2759"/>
<dbReference type="GO" id="GO:0001006">
    <property type="term" value="F:RNA polymerase III type 3 promoter sequence-specific DNA binding"/>
    <property type="evidence" value="ECO:0007669"/>
    <property type="project" value="TreeGrafter"/>
</dbReference>
<keyword evidence="3" id="KW-0677">Repeat</keyword>
<dbReference type="EMBL" id="JABCRI010000007">
    <property type="protein sequence ID" value="KAF8403831.1"/>
    <property type="molecule type" value="Genomic_DNA"/>
</dbReference>
<proteinExistence type="inferred from homology"/>
<dbReference type="InterPro" id="IPR002885">
    <property type="entry name" value="PPR_rpt"/>
</dbReference>
<evidence type="ECO:0000256" key="7">
    <source>
        <dbReference type="ARBA" id="ARBA00023242"/>
    </source>
</evidence>
<comment type="similarity">
    <text evidence="2">Belongs to the SNAPC3/SRD2 family.</text>
</comment>
<dbReference type="Proteomes" id="UP000655225">
    <property type="component" value="Unassembled WGS sequence"/>
</dbReference>
<dbReference type="GO" id="GO:0001046">
    <property type="term" value="F:core promoter sequence-specific DNA binding"/>
    <property type="evidence" value="ECO:0007669"/>
    <property type="project" value="TreeGrafter"/>
</dbReference>
<dbReference type="InterPro" id="IPR022042">
    <property type="entry name" value="snRNA-activating_su3"/>
</dbReference>
<dbReference type="AlphaFoldDB" id="A0A835DHQ9"/>
<dbReference type="Gene3D" id="1.25.40.10">
    <property type="entry name" value="Tetratricopeptide repeat domain"/>
    <property type="match status" value="1"/>
</dbReference>
<sequence>MIFQPTRYSLRVCAKAGKLKAARELFCNFNAKGLQPRANTYNTTIDGLCHEGLLDEANELLFKMEENGCSPDNVTFDLIVQGKKKGRKKEKRVSSEVGPADKLIDIPVQHETQELLVLGWQTLAELRDSIYSLTDEMMHKAGQYGPSGYFLTEGECKHVIVIRDMRLIHPEDVQNRAAYPVLAFQVKIRLHKCHVCKIYRATKVTANDK</sequence>
<evidence type="ECO:0000256" key="8">
    <source>
        <dbReference type="PROSITE-ProRule" id="PRU00708"/>
    </source>
</evidence>